<dbReference type="RefSeq" id="WP_345691606.1">
    <property type="nucleotide sequence ID" value="NZ_BAABIT010000001.1"/>
</dbReference>
<evidence type="ECO:0000256" key="1">
    <source>
        <dbReference type="SAM" id="MobiDB-lite"/>
    </source>
</evidence>
<sequence>MSPKKTVQVETAAMPREVLSDPVAAVKEDSPELSASVEASVQRSQEDANNCMMGGWTS</sequence>
<organism evidence="2 3">
    <name type="scientific">Streptomyces coeruleoprunus</name>
    <dbReference type="NCBI Taxonomy" id="285563"/>
    <lineage>
        <taxon>Bacteria</taxon>
        <taxon>Bacillati</taxon>
        <taxon>Actinomycetota</taxon>
        <taxon>Actinomycetes</taxon>
        <taxon>Kitasatosporales</taxon>
        <taxon>Streptomycetaceae</taxon>
        <taxon>Streptomyces</taxon>
    </lineage>
</organism>
<accession>A0ABV9X604</accession>
<dbReference type="EMBL" id="JBHSJD010000001">
    <property type="protein sequence ID" value="MFC5020544.1"/>
    <property type="molecule type" value="Genomic_DNA"/>
</dbReference>
<evidence type="ECO:0000313" key="2">
    <source>
        <dbReference type="EMBL" id="MFC5020544.1"/>
    </source>
</evidence>
<dbReference type="Proteomes" id="UP001595829">
    <property type="component" value="Unassembled WGS sequence"/>
</dbReference>
<keyword evidence="3" id="KW-1185">Reference proteome</keyword>
<reference evidence="3" key="1">
    <citation type="journal article" date="2019" name="Int. J. Syst. Evol. Microbiol.">
        <title>The Global Catalogue of Microorganisms (GCM) 10K type strain sequencing project: providing services to taxonomists for standard genome sequencing and annotation.</title>
        <authorList>
            <consortium name="The Broad Institute Genomics Platform"/>
            <consortium name="The Broad Institute Genome Sequencing Center for Infectious Disease"/>
            <person name="Wu L."/>
            <person name="Ma J."/>
        </authorList>
    </citation>
    <scope>NUCLEOTIDE SEQUENCE [LARGE SCALE GENOMIC DNA]</scope>
    <source>
        <strain evidence="3">CGMCC 4.1648</strain>
    </source>
</reference>
<proteinExistence type="predicted"/>
<gene>
    <name evidence="2" type="ORF">ACFPM3_00040</name>
</gene>
<protein>
    <submittedName>
        <fullName evidence="2">Uncharacterized protein</fullName>
    </submittedName>
</protein>
<evidence type="ECO:0000313" key="3">
    <source>
        <dbReference type="Proteomes" id="UP001595829"/>
    </source>
</evidence>
<comment type="caution">
    <text evidence="2">The sequence shown here is derived from an EMBL/GenBank/DDBJ whole genome shotgun (WGS) entry which is preliminary data.</text>
</comment>
<feature type="region of interest" description="Disordered" evidence="1">
    <location>
        <begin position="39"/>
        <end position="58"/>
    </location>
</feature>
<name>A0ABV9X604_9ACTN</name>